<organism evidence="1 2">
    <name type="scientific">Lupinus albus</name>
    <name type="common">White lupine</name>
    <name type="synonym">Lupinus termis</name>
    <dbReference type="NCBI Taxonomy" id="3870"/>
    <lineage>
        <taxon>Eukaryota</taxon>
        <taxon>Viridiplantae</taxon>
        <taxon>Streptophyta</taxon>
        <taxon>Embryophyta</taxon>
        <taxon>Tracheophyta</taxon>
        <taxon>Spermatophyta</taxon>
        <taxon>Magnoliopsida</taxon>
        <taxon>eudicotyledons</taxon>
        <taxon>Gunneridae</taxon>
        <taxon>Pentapetalae</taxon>
        <taxon>rosids</taxon>
        <taxon>fabids</taxon>
        <taxon>Fabales</taxon>
        <taxon>Fabaceae</taxon>
        <taxon>Papilionoideae</taxon>
        <taxon>50 kb inversion clade</taxon>
        <taxon>genistoids sensu lato</taxon>
        <taxon>core genistoids</taxon>
        <taxon>Genisteae</taxon>
        <taxon>Lupinus</taxon>
    </lineage>
</organism>
<proteinExistence type="predicted"/>
<sequence length="50" mass="5785">MEIDDSDEPKNDDDGGKRIELKPGFLIDHDEDVGAVIVGFHRYFNYFKVQ</sequence>
<evidence type="ECO:0000313" key="2">
    <source>
        <dbReference type="Proteomes" id="UP000447434"/>
    </source>
</evidence>
<comment type="caution">
    <text evidence="1">The sequence shown here is derived from an EMBL/GenBank/DDBJ whole genome shotgun (WGS) entry which is preliminary data.</text>
</comment>
<gene>
    <name evidence="1" type="ORF">Lalb_Chr01g0020621</name>
</gene>
<evidence type="ECO:0000313" key="1">
    <source>
        <dbReference type="EMBL" id="KAE9621993.1"/>
    </source>
</evidence>
<dbReference type="AlphaFoldDB" id="A0A6A4R8P8"/>
<dbReference type="OrthoDB" id="10565683at2759"/>
<accession>A0A6A4R8P8</accession>
<reference evidence="2" key="1">
    <citation type="journal article" date="2020" name="Nat. Commun.">
        <title>Genome sequence of the cluster root forming white lupin.</title>
        <authorList>
            <person name="Hufnagel B."/>
            <person name="Marques A."/>
            <person name="Soriano A."/>
            <person name="Marques L."/>
            <person name="Divol F."/>
            <person name="Doumas P."/>
            <person name="Sallet E."/>
            <person name="Mancinotti D."/>
            <person name="Carrere S."/>
            <person name="Marande W."/>
            <person name="Arribat S."/>
            <person name="Keller J."/>
            <person name="Huneau C."/>
            <person name="Blein T."/>
            <person name="Aime D."/>
            <person name="Laguerre M."/>
            <person name="Taylor J."/>
            <person name="Schubert V."/>
            <person name="Nelson M."/>
            <person name="Geu-Flores F."/>
            <person name="Crespi M."/>
            <person name="Gallardo-Guerrero K."/>
            <person name="Delaux P.-M."/>
            <person name="Salse J."/>
            <person name="Berges H."/>
            <person name="Guyot R."/>
            <person name="Gouzy J."/>
            <person name="Peret B."/>
        </authorList>
    </citation>
    <scope>NUCLEOTIDE SEQUENCE [LARGE SCALE GENOMIC DNA]</scope>
    <source>
        <strain evidence="2">cv. Amiga</strain>
    </source>
</reference>
<dbReference type="Proteomes" id="UP000447434">
    <property type="component" value="Chromosome 1"/>
</dbReference>
<keyword evidence="2" id="KW-1185">Reference proteome</keyword>
<dbReference type="EMBL" id="WOCE01000001">
    <property type="protein sequence ID" value="KAE9621993.1"/>
    <property type="molecule type" value="Genomic_DNA"/>
</dbReference>
<protein>
    <submittedName>
        <fullName evidence="1">Putative phosphoglycolate phosphatase</fullName>
    </submittedName>
</protein>
<name>A0A6A4R8P8_LUPAL</name>